<organism evidence="3">
    <name type="scientific">Candidatus Methanophagaceae archaeon ANME-1 ERB6</name>
    <dbReference type="NCBI Taxonomy" id="2759912"/>
    <lineage>
        <taxon>Archaea</taxon>
        <taxon>Methanobacteriati</taxon>
        <taxon>Methanobacteriota</taxon>
        <taxon>Stenosarchaea group</taxon>
        <taxon>Methanomicrobia</taxon>
        <taxon>Candidatus Methanophagales</taxon>
        <taxon>Candidatus Methanophagaceae</taxon>
    </lineage>
</organism>
<accession>A0A7G9YTJ4</accession>
<sequence>MERFIAEIKIKKYPIGVDRLEVQFEDFKSEFEYFEIKRGEWHEELGVRLDAAGKLLYKSVELGEESVSIGKKTLEKQDMMLEKQDGTIGEIRGLRQDLKSFMEERFNRLEREIEIIKAK</sequence>
<evidence type="ECO:0000313" key="3">
    <source>
        <dbReference type="EMBL" id="QNO51328.1"/>
    </source>
</evidence>
<feature type="domain" description="Acylphosphatase-like" evidence="2">
    <location>
        <begin position="1"/>
        <end position="38"/>
    </location>
</feature>
<evidence type="ECO:0000259" key="2">
    <source>
        <dbReference type="PROSITE" id="PS51160"/>
    </source>
</evidence>
<gene>
    <name evidence="3" type="ORF">HDBBLJII_00025</name>
</gene>
<reference evidence="3" key="1">
    <citation type="submission" date="2020-06" db="EMBL/GenBank/DDBJ databases">
        <title>Unique genomic features of the anaerobic methanotrophic archaea.</title>
        <authorList>
            <person name="Chadwick G.L."/>
            <person name="Skennerton C.T."/>
            <person name="Laso-Perez R."/>
            <person name="Leu A.O."/>
            <person name="Speth D.R."/>
            <person name="Yu H."/>
            <person name="Morgan-Lang C."/>
            <person name="Hatzenpichler R."/>
            <person name="Goudeau D."/>
            <person name="Malmstrom R."/>
            <person name="Brazelton W.J."/>
            <person name="Woyke T."/>
            <person name="Hallam S.J."/>
            <person name="Tyson G.W."/>
            <person name="Wegener G."/>
            <person name="Boetius A."/>
            <person name="Orphan V."/>
        </authorList>
    </citation>
    <scope>NUCLEOTIDE SEQUENCE</scope>
</reference>
<name>A0A7G9YTJ4_9EURY</name>
<evidence type="ECO:0000256" key="1">
    <source>
        <dbReference type="PROSITE-ProRule" id="PRU00520"/>
    </source>
</evidence>
<comment type="caution">
    <text evidence="1">Lacks conserved residue(s) required for the propagation of feature annotation.</text>
</comment>
<protein>
    <recommendedName>
        <fullName evidence="2">Acylphosphatase-like domain-containing protein</fullName>
    </recommendedName>
</protein>
<dbReference type="EMBL" id="MT631466">
    <property type="protein sequence ID" value="QNO51328.1"/>
    <property type="molecule type" value="Genomic_DNA"/>
</dbReference>
<dbReference type="PROSITE" id="PS51160">
    <property type="entry name" value="ACYLPHOSPHATASE_3"/>
    <property type="match status" value="1"/>
</dbReference>
<dbReference type="AlphaFoldDB" id="A0A7G9YTJ4"/>
<dbReference type="InterPro" id="IPR001792">
    <property type="entry name" value="Acylphosphatase-like_dom"/>
</dbReference>
<proteinExistence type="predicted"/>